<feature type="region of interest" description="Disordered" evidence="1">
    <location>
        <begin position="614"/>
        <end position="647"/>
    </location>
</feature>
<accession>A0ABQ7GE26</accession>
<feature type="region of interest" description="Disordered" evidence="1">
    <location>
        <begin position="433"/>
        <end position="486"/>
    </location>
</feature>
<feature type="region of interest" description="Disordered" evidence="1">
    <location>
        <begin position="351"/>
        <end position="385"/>
    </location>
</feature>
<evidence type="ECO:0000256" key="1">
    <source>
        <dbReference type="SAM" id="MobiDB-lite"/>
    </source>
</evidence>
<comment type="caution">
    <text evidence="2">The sequence shown here is derived from an EMBL/GenBank/DDBJ whole genome shotgun (WGS) entry which is preliminary data.</text>
</comment>
<reference evidence="2" key="1">
    <citation type="submission" date="2017-08" db="EMBL/GenBank/DDBJ databases">
        <authorList>
            <person name="Polle J.E."/>
            <person name="Barry K."/>
            <person name="Cushman J."/>
            <person name="Schmutz J."/>
            <person name="Tran D."/>
            <person name="Hathwaick L.T."/>
            <person name="Yim W.C."/>
            <person name="Jenkins J."/>
            <person name="Mckie-Krisberg Z.M."/>
            <person name="Prochnik S."/>
            <person name="Lindquist E."/>
            <person name="Dockter R.B."/>
            <person name="Adam C."/>
            <person name="Molina H."/>
            <person name="Bunkerborg J."/>
            <person name="Jin E."/>
            <person name="Buchheim M."/>
            <person name="Magnuson J."/>
        </authorList>
    </citation>
    <scope>NUCLEOTIDE SEQUENCE</scope>
    <source>
        <strain evidence="2">CCAP 19/18</strain>
    </source>
</reference>
<feature type="region of interest" description="Disordered" evidence="1">
    <location>
        <begin position="744"/>
        <end position="782"/>
    </location>
</feature>
<feature type="region of interest" description="Disordered" evidence="1">
    <location>
        <begin position="1"/>
        <end position="56"/>
    </location>
</feature>
<dbReference type="Proteomes" id="UP000815325">
    <property type="component" value="Unassembled WGS sequence"/>
</dbReference>
<dbReference type="PANTHER" id="PTHR13270:SF14">
    <property type="entry name" value="SEX DETERMINATION AND DOSAGE COMPENSATION PROTEIN SDC-2"/>
    <property type="match status" value="1"/>
</dbReference>
<dbReference type="PANTHER" id="PTHR13270">
    <property type="entry name" value="PROTEIN C20ORF116-RELATED"/>
    <property type="match status" value="1"/>
</dbReference>
<feature type="compositionally biased region" description="Low complexity" evidence="1">
    <location>
        <begin position="547"/>
        <end position="574"/>
    </location>
</feature>
<name>A0ABQ7GE26_DUNSA</name>
<keyword evidence="3" id="KW-1185">Reference proteome</keyword>
<sequence length="971" mass="99603">MADKLGEGGTSPSTQSAKDTRLPSHAAAALAAALNGPANGGDGSQTSSGGGGVQPPVWGPSMFVHRGFRSAAIAAAQAGGGGGSGGSAGVIMSSQVVCRVRAAYGAAAPVALRALGLGYFPDAQQVAASQREGSQLCRQYGILLDVALMLVPRTAQVLRDVILSCFADGAGKQSPQAEGGEVSAAASALESCVVGLHGLMGADHLGADLVEVPVLLQALKELEGVVHNALAPMQWAVCTRGCKGWAPHMASLVTAVASFLKDLAQNAPPTCLLMGLDTTTEPHTPTTQPHSHAHANNSSATTGAKHISSSSNLSKADTGPNLCAAFVDSLLAVSSITTPFTLVQLTTQPTDSASSTHAEELKSLHPSTSGAHTARTQSRKAAVRSGMLVDESGRPAVAPLAPPSSSPAELQVAMDGGLVALLVAAQALLRKADHHHQQQQQQQGELRDQGHQQQQQQQQQGEHQDEGHHHHHQQQQQQQQQQLSSGMSPLAQMLPPLLHLSVRLLLTAPGGVQLHAAQRFFDSHTLLAHTTAERLMSVLPPSHPSHKQQQQQHQQHSRSGGSAQSGGHSDQSAGLGEHQNGEGSVEAGVLLSAAEGAVLCVARALRACLKGLSEESHNQKSLGHTDDSGSNTGRSNERGDDVSRTVLQPVRGVSDSLLWFRVHGPVCLSAAFTASGHSCSHATAANHCSGSSSSQGGEPCTGTNREQAGYQEGADGHAPGLMPTTLYLLGVVAEVLDVQGSCNHRLPSSEKRESDTAGFEPASVNGAHDCAEKDSDDGGASAIAGTADKEALSAAAAAVAAAEAARAATAATCAEVVDMLQAKVAEGMRVALQEGAASDAHPGKAVWAQQVLSAIGPLVAQLAHSRLQANADAQQQQHHYNHHQPEQQQQQQSSSAKAPSTSLLPLSTGSISVVTECLKGVVAAAHFSGAALGPTAQESIMQPMGSSGRGAAAAAAARPAIQLKTTFAIPK</sequence>
<feature type="compositionally biased region" description="Low complexity" evidence="1">
    <location>
        <begin position="886"/>
        <end position="903"/>
    </location>
</feature>
<feature type="compositionally biased region" description="Low complexity" evidence="1">
    <location>
        <begin position="451"/>
        <end position="461"/>
    </location>
</feature>
<feature type="compositionally biased region" description="Polar residues" evidence="1">
    <location>
        <begin position="294"/>
        <end position="313"/>
    </location>
</feature>
<protein>
    <submittedName>
        <fullName evidence="2">Uncharacterized protein</fullName>
    </submittedName>
</protein>
<feature type="compositionally biased region" description="Low complexity" evidence="1">
    <location>
        <begin position="278"/>
        <end position="290"/>
    </location>
</feature>
<dbReference type="EMBL" id="MU069844">
    <property type="protein sequence ID" value="KAF5832866.1"/>
    <property type="molecule type" value="Genomic_DNA"/>
</dbReference>
<feature type="region of interest" description="Disordered" evidence="1">
    <location>
        <begin position="869"/>
        <end position="903"/>
    </location>
</feature>
<organism evidence="2 3">
    <name type="scientific">Dunaliella salina</name>
    <name type="common">Green alga</name>
    <name type="synonym">Protococcus salinus</name>
    <dbReference type="NCBI Taxonomy" id="3046"/>
    <lineage>
        <taxon>Eukaryota</taxon>
        <taxon>Viridiplantae</taxon>
        <taxon>Chlorophyta</taxon>
        <taxon>core chlorophytes</taxon>
        <taxon>Chlorophyceae</taxon>
        <taxon>CS clade</taxon>
        <taxon>Chlamydomonadales</taxon>
        <taxon>Dunaliellaceae</taxon>
        <taxon>Dunaliella</taxon>
    </lineage>
</organism>
<feature type="compositionally biased region" description="Gly residues" evidence="1">
    <location>
        <begin position="38"/>
        <end position="53"/>
    </location>
</feature>
<evidence type="ECO:0000313" key="2">
    <source>
        <dbReference type="EMBL" id="KAF5832866.1"/>
    </source>
</evidence>
<proteinExistence type="predicted"/>
<feature type="compositionally biased region" description="Polar residues" evidence="1">
    <location>
        <begin position="365"/>
        <end position="376"/>
    </location>
</feature>
<feature type="region of interest" description="Disordered" evidence="1">
    <location>
        <begin position="685"/>
        <end position="717"/>
    </location>
</feature>
<feature type="compositionally biased region" description="Polar residues" evidence="1">
    <location>
        <begin position="685"/>
        <end position="706"/>
    </location>
</feature>
<evidence type="ECO:0000313" key="3">
    <source>
        <dbReference type="Proteomes" id="UP000815325"/>
    </source>
</evidence>
<feature type="region of interest" description="Disordered" evidence="1">
    <location>
        <begin position="538"/>
        <end position="581"/>
    </location>
</feature>
<feature type="compositionally biased region" description="Basic and acidic residues" evidence="1">
    <location>
        <begin position="614"/>
        <end position="627"/>
    </location>
</feature>
<feature type="region of interest" description="Disordered" evidence="1">
    <location>
        <begin position="278"/>
        <end position="313"/>
    </location>
</feature>
<gene>
    <name evidence="2" type="ORF">DUNSADRAFT_11087</name>
</gene>